<feature type="domain" description="F-box" evidence="1">
    <location>
        <begin position="16"/>
        <end position="62"/>
    </location>
</feature>
<organism evidence="2 3">
    <name type="scientific">Linum trigynum</name>
    <dbReference type="NCBI Taxonomy" id="586398"/>
    <lineage>
        <taxon>Eukaryota</taxon>
        <taxon>Viridiplantae</taxon>
        <taxon>Streptophyta</taxon>
        <taxon>Embryophyta</taxon>
        <taxon>Tracheophyta</taxon>
        <taxon>Spermatophyta</taxon>
        <taxon>Magnoliopsida</taxon>
        <taxon>eudicotyledons</taxon>
        <taxon>Gunneridae</taxon>
        <taxon>Pentapetalae</taxon>
        <taxon>rosids</taxon>
        <taxon>fabids</taxon>
        <taxon>Malpighiales</taxon>
        <taxon>Linaceae</taxon>
        <taxon>Linum</taxon>
    </lineage>
</organism>
<dbReference type="Gene3D" id="1.20.1280.50">
    <property type="match status" value="1"/>
</dbReference>
<dbReference type="InterPro" id="IPR006527">
    <property type="entry name" value="F-box-assoc_dom_typ1"/>
</dbReference>
<dbReference type="SMART" id="SM00256">
    <property type="entry name" value="FBOX"/>
    <property type="match status" value="1"/>
</dbReference>
<evidence type="ECO:0000313" key="2">
    <source>
        <dbReference type="EMBL" id="CAL1374930.1"/>
    </source>
</evidence>
<dbReference type="InterPro" id="IPR050796">
    <property type="entry name" value="SCF_F-box_component"/>
</dbReference>
<reference evidence="2 3" key="1">
    <citation type="submission" date="2024-04" db="EMBL/GenBank/DDBJ databases">
        <authorList>
            <person name="Fracassetti M."/>
        </authorList>
    </citation>
    <scope>NUCLEOTIDE SEQUENCE [LARGE SCALE GENOMIC DNA]</scope>
</reference>
<proteinExistence type="predicted"/>
<dbReference type="Pfam" id="PF07734">
    <property type="entry name" value="FBA_1"/>
    <property type="match status" value="1"/>
</dbReference>
<dbReference type="PROSITE" id="PS50181">
    <property type="entry name" value="FBOX"/>
    <property type="match status" value="1"/>
</dbReference>
<name>A0AAV2DLY6_9ROSI</name>
<dbReference type="NCBIfam" id="TIGR01640">
    <property type="entry name" value="F_box_assoc_1"/>
    <property type="match status" value="1"/>
</dbReference>
<dbReference type="InterPro" id="IPR036047">
    <property type="entry name" value="F-box-like_dom_sf"/>
</dbReference>
<sequence length="387" mass="44841">MESLPPNPMRAKVDQPQPRPILPPELIAEIFTWLPVDSLLRFRCVCKSFKTLISSTDFVKSHMRSRKALSNTRPNRAERLFRRSMSFFMRRERDIDCRVRSCSLYAVYNNPQIDLPELGSLLDQDYDFHDRIIGSCDGLLCSVIYPDHDVVVWNPSTRVSRSLPNYEPGFDHWRSSCYTVFGFGYDFQLDDYKVVAVLAYRDDKQGNDIEYQTSVYVFSLRTRAWRKMGGFHYGVPLMGDAKFAAGSLYYKMSMSPFGALVSLDLATETYDKVVLPDLGKDTTHWELETLIDRLSVSCFNNDGFCTVWVMKELGWTKLFRVGGFRGEFCYPLYISDIGEVLWETYGSLIIYNYKDKSCRLLTSEVLKNQDRDTTVYMETLVSPMMMN</sequence>
<dbReference type="Proteomes" id="UP001497516">
    <property type="component" value="Chromosome 3"/>
</dbReference>
<accession>A0AAV2DLY6</accession>
<evidence type="ECO:0000259" key="1">
    <source>
        <dbReference type="PROSITE" id="PS50181"/>
    </source>
</evidence>
<dbReference type="SUPFAM" id="SSF81383">
    <property type="entry name" value="F-box domain"/>
    <property type="match status" value="1"/>
</dbReference>
<keyword evidence="3" id="KW-1185">Reference proteome</keyword>
<gene>
    <name evidence="2" type="ORF">LTRI10_LOCUS16763</name>
</gene>
<dbReference type="AlphaFoldDB" id="A0AAV2DLY6"/>
<dbReference type="InterPro" id="IPR001810">
    <property type="entry name" value="F-box_dom"/>
</dbReference>
<evidence type="ECO:0000313" key="3">
    <source>
        <dbReference type="Proteomes" id="UP001497516"/>
    </source>
</evidence>
<dbReference type="EMBL" id="OZ034816">
    <property type="protein sequence ID" value="CAL1374930.1"/>
    <property type="molecule type" value="Genomic_DNA"/>
</dbReference>
<dbReference type="InterPro" id="IPR017451">
    <property type="entry name" value="F-box-assoc_interact_dom"/>
</dbReference>
<dbReference type="CDD" id="cd22157">
    <property type="entry name" value="F-box_AtFBW1-like"/>
    <property type="match status" value="1"/>
</dbReference>
<dbReference type="PANTHER" id="PTHR31672:SF13">
    <property type="entry name" value="F-BOX PROTEIN CPR30-LIKE"/>
    <property type="match status" value="1"/>
</dbReference>
<dbReference type="PANTHER" id="PTHR31672">
    <property type="entry name" value="BNACNNG10540D PROTEIN"/>
    <property type="match status" value="1"/>
</dbReference>
<dbReference type="Pfam" id="PF00646">
    <property type="entry name" value="F-box"/>
    <property type="match status" value="1"/>
</dbReference>
<protein>
    <recommendedName>
        <fullName evidence="1">F-box domain-containing protein</fullName>
    </recommendedName>
</protein>